<reference evidence="1" key="2">
    <citation type="submission" date="2019-01" db="UniProtKB">
        <authorList>
            <consortium name="EnsemblPlants"/>
        </authorList>
    </citation>
    <scope>IDENTIFICATION</scope>
    <source>
        <strain evidence="1">cv. Heinz 1706</strain>
    </source>
</reference>
<dbReference type="Proteomes" id="UP000004994">
    <property type="component" value="Chromosome 9"/>
</dbReference>
<evidence type="ECO:0000313" key="1">
    <source>
        <dbReference type="EnsemblPlants" id="Solyc09g075050.2.1"/>
    </source>
</evidence>
<dbReference type="EnsemblPlants" id="Solyc09g075050.2.1">
    <property type="protein sequence ID" value="Solyc09g075050.2.1"/>
    <property type="gene ID" value="Solyc09g075050.2"/>
</dbReference>
<protein>
    <submittedName>
        <fullName evidence="1">Uncharacterized protein</fullName>
    </submittedName>
</protein>
<sequence>EVDFILSLGGAANVVASSVGSGLISNWNRRIWDQGYRYRGYAGNEGAYGNQSGYGVVGRASVVPSGSTCWRWCRWRHPIRRRGLSTGCWRCCVKIGLFDGLLS</sequence>
<dbReference type="InParanoid" id="A0A3Q7I5I9"/>
<name>A0A3Q7I5I9_SOLLC</name>
<keyword evidence="2" id="KW-1185">Reference proteome</keyword>
<dbReference type="AlphaFoldDB" id="A0A3Q7I5I9"/>
<accession>A0A3Q7I5I9</accession>
<dbReference type="Gramene" id="Solyc09g075050.2.1">
    <property type="protein sequence ID" value="Solyc09g075050.2.1"/>
    <property type="gene ID" value="Solyc09g075050.2"/>
</dbReference>
<reference evidence="1" key="1">
    <citation type="journal article" date="2012" name="Nature">
        <title>The tomato genome sequence provides insights into fleshy fruit evolution.</title>
        <authorList>
            <consortium name="Tomato Genome Consortium"/>
        </authorList>
    </citation>
    <scope>NUCLEOTIDE SEQUENCE [LARGE SCALE GENOMIC DNA]</scope>
    <source>
        <strain evidence="1">cv. Heinz 1706</strain>
    </source>
</reference>
<proteinExistence type="predicted"/>
<evidence type="ECO:0000313" key="2">
    <source>
        <dbReference type="Proteomes" id="UP000004994"/>
    </source>
</evidence>
<organism evidence="1">
    <name type="scientific">Solanum lycopersicum</name>
    <name type="common">Tomato</name>
    <name type="synonym">Lycopersicon esculentum</name>
    <dbReference type="NCBI Taxonomy" id="4081"/>
    <lineage>
        <taxon>Eukaryota</taxon>
        <taxon>Viridiplantae</taxon>
        <taxon>Streptophyta</taxon>
        <taxon>Embryophyta</taxon>
        <taxon>Tracheophyta</taxon>
        <taxon>Spermatophyta</taxon>
        <taxon>Magnoliopsida</taxon>
        <taxon>eudicotyledons</taxon>
        <taxon>Gunneridae</taxon>
        <taxon>Pentapetalae</taxon>
        <taxon>asterids</taxon>
        <taxon>lamiids</taxon>
        <taxon>Solanales</taxon>
        <taxon>Solanaceae</taxon>
        <taxon>Solanoideae</taxon>
        <taxon>Solaneae</taxon>
        <taxon>Solanum</taxon>
        <taxon>Solanum subgen. Lycopersicon</taxon>
    </lineage>
</organism>